<accession>A0A0F9K4P2</accession>
<dbReference type="AlphaFoldDB" id="A0A0F9K4P2"/>
<gene>
    <name evidence="1" type="ORF">LCGC14_1448920</name>
</gene>
<feature type="non-terminal residue" evidence="1">
    <location>
        <position position="1"/>
    </location>
</feature>
<protein>
    <submittedName>
        <fullName evidence="1">Uncharacterized protein</fullName>
    </submittedName>
</protein>
<proteinExistence type="predicted"/>
<reference evidence="1" key="1">
    <citation type="journal article" date="2015" name="Nature">
        <title>Complex archaea that bridge the gap between prokaryotes and eukaryotes.</title>
        <authorList>
            <person name="Spang A."/>
            <person name="Saw J.H."/>
            <person name="Jorgensen S.L."/>
            <person name="Zaremba-Niedzwiedzka K."/>
            <person name="Martijn J."/>
            <person name="Lind A.E."/>
            <person name="van Eijk R."/>
            <person name="Schleper C."/>
            <person name="Guy L."/>
            <person name="Ettema T.J."/>
        </authorList>
    </citation>
    <scope>NUCLEOTIDE SEQUENCE</scope>
</reference>
<evidence type="ECO:0000313" key="1">
    <source>
        <dbReference type="EMBL" id="KKM69626.1"/>
    </source>
</evidence>
<comment type="caution">
    <text evidence="1">The sequence shown here is derived from an EMBL/GenBank/DDBJ whole genome shotgun (WGS) entry which is preliminary data.</text>
</comment>
<organism evidence="1">
    <name type="scientific">marine sediment metagenome</name>
    <dbReference type="NCBI Taxonomy" id="412755"/>
    <lineage>
        <taxon>unclassified sequences</taxon>
        <taxon>metagenomes</taxon>
        <taxon>ecological metagenomes</taxon>
    </lineage>
</organism>
<dbReference type="EMBL" id="LAZR01009957">
    <property type="protein sequence ID" value="KKM69626.1"/>
    <property type="molecule type" value="Genomic_DNA"/>
</dbReference>
<sequence length="150" mass="16770">RYAGEVPVAGYVIQETTHSDIADARWGLRMLPVDMMVPLSLRKVAAHKNYWKRKGKDPCHRTIRGNDGPCVLSYYQYIGWDVYPQFAYRGGIKRPALAFGQGTPSRFFALSVDGVPSVCFLDATHAMNLKKGIELLEPSKQEVVVLVVNS</sequence>
<name>A0A0F9K4P2_9ZZZZ</name>